<gene>
    <name evidence="1" type="ORF">N7460_000589</name>
</gene>
<reference evidence="1" key="1">
    <citation type="journal article" date="2023" name="IMA Fungus">
        <title>Comparative genomic study of the Penicillium genus elucidates a diverse pangenome and 15 lateral gene transfer events.</title>
        <authorList>
            <person name="Petersen C."/>
            <person name="Sorensen T."/>
            <person name="Nielsen M.R."/>
            <person name="Sondergaard T.E."/>
            <person name="Sorensen J.L."/>
            <person name="Fitzpatrick D.A."/>
            <person name="Frisvad J.C."/>
            <person name="Nielsen K.L."/>
        </authorList>
    </citation>
    <scope>NUCLEOTIDE SEQUENCE</scope>
    <source>
        <strain evidence="1">IBT 15450</strain>
    </source>
</reference>
<dbReference type="Proteomes" id="UP001219568">
    <property type="component" value="Unassembled WGS sequence"/>
</dbReference>
<organism evidence="1 2">
    <name type="scientific">Penicillium canescens</name>
    <dbReference type="NCBI Taxonomy" id="5083"/>
    <lineage>
        <taxon>Eukaryota</taxon>
        <taxon>Fungi</taxon>
        <taxon>Dikarya</taxon>
        <taxon>Ascomycota</taxon>
        <taxon>Pezizomycotina</taxon>
        <taxon>Eurotiomycetes</taxon>
        <taxon>Eurotiomycetidae</taxon>
        <taxon>Eurotiales</taxon>
        <taxon>Aspergillaceae</taxon>
        <taxon>Penicillium</taxon>
    </lineage>
</organism>
<reference evidence="1" key="2">
    <citation type="submission" date="2023-01" db="EMBL/GenBank/DDBJ databases">
        <authorList>
            <person name="Petersen C."/>
        </authorList>
    </citation>
    <scope>NUCLEOTIDE SEQUENCE</scope>
    <source>
        <strain evidence="1">IBT 15450</strain>
    </source>
</reference>
<sequence length="180" mass="19423">MDQARGEFGLDRHPILRPRSGVERDEDTVAGYGTAHSWGGHIVSGQGYDWACSLGQQQVTVTSEKQSDSCQFGFASHSAAASALFETGLVNHAETADGGTPMFVPFAVSQGYNSAVNNPEAFHHTHTSGQRPLNYRQMSHHRHRPGTGDKTENAEECMDGSFNCISTYTGLGLAPSKPVR</sequence>
<dbReference type="EMBL" id="JAQJZL010000001">
    <property type="protein sequence ID" value="KAJ6057315.1"/>
    <property type="molecule type" value="Genomic_DNA"/>
</dbReference>
<evidence type="ECO:0000313" key="1">
    <source>
        <dbReference type="EMBL" id="KAJ6057315.1"/>
    </source>
</evidence>
<evidence type="ECO:0000313" key="2">
    <source>
        <dbReference type="Proteomes" id="UP001219568"/>
    </source>
</evidence>
<dbReference type="AlphaFoldDB" id="A0AAD6IMX5"/>
<protein>
    <submittedName>
        <fullName evidence="1">Uncharacterized protein</fullName>
    </submittedName>
</protein>
<keyword evidence="2" id="KW-1185">Reference proteome</keyword>
<name>A0AAD6IMX5_PENCN</name>
<accession>A0AAD6IMX5</accession>
<proteinExistence type="predicted"/>
<comment type="caution">
    <text evidence="1">The sequence shown here is derived from an EMBL/GenBank/DDBJ whole genome shotgun (WGS) entry which is preliminary data.</text>
</comment>